<keyword evidence="4" id="KW-1185">Reference proteome</keyword>
<dbReference type="EMBL" id="CP089285">
    <property type="protein sequence ID" value="UTO56025.1"/>
    <property type="molecule type" value="Genomic_DNA"/>
</dbReference>
<evidence type="ECO:0000313" key="4">
    <source>
        <dbReference type="Proteomes" id="UP001059985"/>
    </source>
</evidence>
<dbReference type="AlphaFoldDB" id="A0A9Q9BTQ4"/>
<organism evidence="1 3">
    <name type="scientific">Neoehrlichia mikurensis</name>
    <dbReference type="NCBI Taxonomy" id="89586"/>
    <lineage>
        <taxon>Bacteria</taxon>
        <taxon>Pseudomonadati</taxon>
        <taxon>Pseudomonadota</taxon>
        <taxon>Alphaproteobacteria</taxon>
        <taxon>Rickettsiales</taxon>
        <taxon>Anaplasmataceae</taxon>
        <taxon>Candidatus Neoehrlichia</taxon>
    </lineage>
</organism>
<gene>
    <name evidence="2" type="ORF">LUA81_02730</name>
    <name evidence="1" type="ORF">LUA82_02750</name>
</gene>
<name>A0A9Q9BTQ4_9RICK</name>
<evidence type="ECO:0000313" key="2">
    <source>
        <dbReference type="EMBL" id="UTO56025.1"/>
    </source>
</evidence>
<dbReference type="Proteomes" id="UP001059822">
    <property type="component" value="Chromosome"/>
</dbReference>
<evidence type="ECO:0000313" key="1">
    <source>
        <dbReference type="EMBL" id="UTO55106.1"/>
    </source>
</evidence>
<dbReference type="InterPro" id="IPR050280">
    <property type="entry name" value="OMP_Chaperone_SurA"/>
</dbReference>
<dbReference type="Proteomes" id="UP001059985">
    <property type="component" value="Chromosome"/>
</dbReference>
<dbReference type="PANTHER" id="PTHR47637:SF1">
    <property type="entry name" value="CHAPERONE SURA"/>
    <property type="match status" value="1"/>
</dbReference>
<accession>A0A9Q9BTQ4</accession>
<dbReference type="RefSeq" id="WP_218194312.1">
    <property type="nucleotide sequence ID" value="NZ_CP054597.1"/>
</dbReference>
<reference evidence="1" key="1">
    <citation type="journal article" date="2022" name="Microorganisms">
        <title>Assembly and Comparison of Ca. Neoehrlichia mikurensis Genomes.</title>
        <authorList>
            <person name="Azagi T."/>
            <person name="Dirks R.P."/>
            <person name="Yebra-Pimentel E.S."/>
            <person name="Schaap P.J."/>
            <person name="Koehorst J.J."/>
            <person name="Esser H.J."/>
            <person name="Sprong H."/>
        </authorList>
    </citation>
    <scope>NUCLEOTIDE SEQUENCE</scope>
    <source>
        <strain evidence="2">18-2804</strain>
        <strain evidence="1">18-2837</strain>
    </source>
</reference>
<sequence length="399" mass="45891">MLRIVRLFTVFIALLYCVSSVASVKIVATVDDELISSLDVEKRVKFDKLLHRIDETVADSMSLKFLIDEALLRSEAKNLKISVNESDIKEATHRILKFIDANGSMSLLDYIQKNDLDYTTVLRYIESKVIWDKILLVKVIPYINVSDDEVDNYIAENKSDKFETMVSLNQVFIPSKSKDIVKIVLKALLSNVSIHDIRDRYKNYGISIDEISGINVDSLDHKIKANLINANIGQVMNPIEFEQGYLIMQLLDKVQISKKFIYSEVMLKQVMFSSKDKNKLDQMMKLQNSKVDCSTFNKIVSQLKLGNVLNFVVKVKDLSTKMQSLLQNAKVNDVLHFASDNKENIIVLCEVREKNLQDEQFLDKNQIDNIKQSISIKKIDIKSMQLMSQLHRSHLVERY</sequence>
<dbReference type="EMBL" id="CP089286">
    <property type="protein sequence ID" value="UTO55106.1"/>
    <property type="molecule type" value="Genomic_DNA"/>
</dbReference>
<dbReference type="PANTHER" id="PTHR47637">
    <property type="entry name" value="CHAPERONE SURA"/>
    <property type="match status" value="1"/>
</dbReference>
<protein>
    <submittedName>
        <fullName evidence="1">SurA N-terminal domain-containing protein</fullName>
    </submittedName>
</protein>
<evidence type="ECO:0000313" key="3">
    <source>
        <dbReference type="Proteomes" id="UP001059822"/>
    </source>
</evidence>
<proteinExistence type="predicted"/>